<feature type="domain" description="Restriction endonuclease type I HsdR N-terminal" evidence="1">
    <location>
        <begin position="63"/>
        <end position="128"/>
    </location>
</feature>
<dbReference type="Gene3D" id="3.90.1570.30">
    <property type="match status" value="1"/>
</dbReference>
<dbReference type="GO" id="GO:0005524">
    <property type="term" value="F:ATP binding"/>
    <property type="evidence" value="ECO:0007669"/>
    <property type="project" value="UniProtKB-KW"/>
</dbReference>
<proteinExistence type="predicted"/>
<dbReference type="Proteomes" id="UP000032735">
    <property type="component" value="Chromosome"/>
</dbReference>
<organism evidence="2 3">
    <name type="scientific">Xenorhabdus poinarii G6</name>
    <dbReference type="NCBI Taxonomy" id="1354304"/>
    <lineage>
        <taxon>Bacteria</taxon>
        <taxon>Pseudomonadati</taxon>
        <taxon>Pseudomonadota</taxon>
        <taxon>Gammaproteobacteria</taxon>
        <taxon>Enterobacterales</taxon>
        <taxon>Morganellaceae</taxon>
        <taxon>Xenorhabdus</taxon>
    </lineage>
</organism>
<keyword evidence="3" id="KW-1185">Reference proteome</keyword>
<reference evidence="2 3" key="1">
    <citation type="submission" date="2013-07" db="EMBL/GenBank/DDBJ databases">
        <authorList>
            <person name="Genoscope - CEA"/>
        </authorList>
    </citation>
    <scope>NUCLEOTIDE SEQUENCE [LARGE SCALE GENOMIC DNA]</scope>
    <source>
        <strain evidence="2 3">G6</strain>
    </source>
</reference>
<accession>A0A068R148</accession>
<dbReference type="STRING" id="1354304.XPG1_1377"/>
<dbReference type="InterPro" id="IPR007409">
    <property type="entry name" value="Restrct_endonuc_type1_HsdR_N"/>
</dbReference>
<dbReference type="OrthoDB" id="9148007at2"/>
<dbReference type="RefSeq" id="WP_045958302.1">
    <property type="nucleotide sequence ID" value="NZ_FO704551.1"/>
</dbReference>
<evidence type="ECO:0000313" key="2">
    <source>
        <dbReference type="EMBL" id="CDG21032.1"/>
    </source>
</evidence>
<dbReference type="HOGENOM" id="CLU_045501_0_0_6"/>
<protein>
    <submittedName>
        <fullName evidence="2">Putative prophage Lp2 protein 6</fullName>
    </submittedName>
</protein>
<sequence length="384" mass="44182">MENFKQKLKHHVEHVKNVGEHCSTEETTKQALILPFLDILGFSPYDPQKVKAEYGADFPGVKANERVDYALFCQGVPVMFIEAKGYKEKIENHCPQLSRYFNSTPEVTISAITNGQEWRFFTDLKQKNVMDPSPFLHIRMDEISDADASQLYRFRHDKFKPEALRTLAEESVYLSAFTKTISSSLRDVDSEFVRYVASRSNVERQLNQRFIESITPLVKQAVEKSVSAMVVSGLSSKHLPIDEIPNDDKELSVENSEPDMLIDPDNPNIITTKNELTLFEKVKSVIGEEVDLKYKDTESYFGILYQGKSNRWMIRYFDKKNNPYIQIPIELTDILLNEINRAGLSANNSRIFVEAPEDILRITGIIFDALEFVKNDDNFRKKSQ</sequence>
<dbReference type="GO" id="GO:0003677">
    <property type="term" value="F:DNA binding"/>
    <property type="evidence" value="ECO:0007669"/>
    <property type="project" value="UniProtKB-KW"/>
</dbReference>
<dbReference type="GO" id="GO:0009307">
    <property type="term" value="P:DNA restriction-modification system"/>
    <property type="evidence" value="ECO:0007669"/>
    <property type="project" value="UniProtKB-KW"/>
</dbReference>
<name>A0A068R148_9GAMM</name>
<evidence type="ECO:0000313" key="3">
    <source>
        <dbReference type="Proteomes" id="UP000032735"/>
    </source>
</evidence>
<dbReference type="KEGG" id="xpo:XPG1_1377"/>
<dbReference type="EMBL" id="FO704551">
    <property type="protein sequence ID" value="CDG21032.1"/>
    <property type="molecule type" value="Genomic_DNA"/>
</dbReference>
<dbReference type="Pfam" id="PF04313">
    <property type="entry name" value="HSDR_N"/>
    <property type="match status" value="1"/>
</dbReference>
<dbReference type="AlphaFoldDB" id="A0A068R148"/>
<evidence type="ECO:0000259" key="1">
    <source>
        <dbReference type="Pfam" id="PF04313"/>
    </source>
</evidence>
<gene>
    <name evidence="2" type="ORF">XPG1_1377</name>
</gene>
<dbReference type="GO" id="GO:0009035">
    <property type="term" value="F:type I site-specific deoxyribonuclease activity"/>
    <property type="evidence" value="ECO:0007669"/>
    <property type="project" value="UniProtKB-EC"/>
</dbReference>